<dbReference type="InterPro" id="IPR049142">
    <property type="entry name" value="MS_channel_1st"/>
</dbReference>
<evidence type="ECO:0000256" key="1">
    <source>
        <dbReference type="ARBA" id="ARBA00004651"/>
    </source>
</evidence>
<dbReference type="InterPro" id="IPR011014">
    <property type="entry name" value="MscS_channel_TM-2"/>
</dbReference>
<evidence type="ECO:0000313" key="12">
    <source>
        <dbReference type="Proteomes" id="UP000003240"/>
    </source>
</evidence>
<dbReference type="InterPro" id="IPR006685">
    <property type="entry name" value="MscS_channel_2nd"/>
</dbReference>
<dbReference type="PANTHER" id="PTHR43634">
    <property type="entry name" value="OW CONDUCTANCE MECHANOSENSITIVE CHANNEL"/>
    <property type="match status" value="1"/>
</dbReference>
<dbReference type="Pfam" id="PF21082">
    <property type="entry name" value="MS_channel_3rd"/>
    <property type="match status" value="1"/>
</dbReference>
<evidence type="ECO:0000259" key="10">
    <source>
        <dbReference type="Pfam" id="PF21088"/>
    </source>
</evidence>
<comment type="similarity">
    <text evidence="2">Belongs to the MscS (TC 1.A.23) family.</text>
</comment>
<keyword evidence="6 7" id="KW-0472">Membrane</keyword>
<dbReference type="InterPro" id="IPR010920">
    <property type="entry name" value="LSM_dom_sf"/>
</dbReference>
<dbReference type="RefSeq" id="WP_004093492.1">
    <property type="nucleotide sequence ID" value="NZ_AFGF01000040.1"/>
</dbReference>
<feature type="transmembrane region" description="Helical" evidence="7">
    <location>
        <begin position="163"/>
        <end position="181"/>
    </location>
</feature>
<dbReference type="PANTHER" id="PTHR43634:SF2">
    <property type="entry name" value="LOW CONDUCTANCE MECHANOSENSITIVE CHANNEL YNAI"/>
    <property type="match status" value="1"/>
</dbReference>
<dbReference type="PROSITE" id="PS01246">
    <property type="entry name" value="UPF0003"/>
    <property type="match status" value="1"/>
</dbReference>
<protein>
    <submittedName>
        <fullName evidence="11">Small mechanosensitive channel</fullName>
    </submittedName>
</protein>
<name>F7NG59_9FIRM</name>
<evidence type="ECO:0000256" key="7">
    <source>
        <dbReference type="SAM" id="Phobius"/>
    </source>
</evidence>
<evidence type="ECO:0000259" key="8">
    <source>
        <dbReference type="Pfam" id="PF00924"/>
    </source>
</evidence>
<dbReference type="SUPFAM" id="SSF82861">
    <property type="entry name" value="Mechanosensitive channel protein MscS (YggB), transmembrane region"/>
    <property type="match status" value="1"/>
</dbReference>
<keyword evidence="3" id="KW-1003">Cell membrane</keyword>
<dbReference type="Gene3D" id="1.10.287.1260">
    <property type="match status" value="1"/>
</dbReference>
<dbReference type="GO" id="GO:0005886">
    <property type="term" value="C:plasma membrane"/>
    <property type="evidence" value="ECO:0007669"/>
    <property type="project" value="UniProtKB-SubCell"/>
</dbReference>
<dbReference type="Gene3D" id="3.30.70.100">
    <property type="match status" value="1"/>
</dbReference>
<feature type="transmembrane region" description="Helical" evidence="7">
    <location>
        <begin position="20"/>
        <end position="46"/>
    </location>
</feature>
<dbReference type="EMBL" id="AFGF01000040">
    <property type="protein sequence ID" value="EGO64977.1"/>
    <property type="molecule type" value="Genomic_DNA"/>
</dbReference>
<sequence>MNFNLPELTEYFQTLFNHAHLARLSVSLGILGAFILLQNLFVRYIFRFFFSMPSMGNAFLLQALQKPLKHFFVFMGFYLGLKHYLPAASYTFLDNLAATAIVVFTADSVYTLIGLYAADEKEVFRLFNKKIDSILIPFFSKILRLLVIAMAFVVVASRWGYDINGFIAGLGLGGLAFALAAKDLLANIFSGVVIITDKPFSIGDWVKTGDVEGTVEDISFRSIRIRQFDASVVTIPNAGLINSPIINFSRRTLRRISFNLEVRYDTSSDKLKNCITRIEKMLLDHKGIDNKTIFVRLNSFGQHGLTILIYCFTATAVWGEYLKINEEVHFEIMKILEDEGVKIALPSQSVYLETRNPSGSDPN</sequence>
<evidence type="ECO:0000256" key="6">
    <source>
        <dbReference type="ARBA" id="ARBA00023136"/>
    </source>
</evidence>
<dbReference type="InterPro" id="IPR023408">
    <property type="entry name" value="MscS_beta-dom_sf"/>
</dbReference>
<dbReference type="Proteomes" id="UP000003240">
    <property type="component" value="Unassembled WGS sequence"/>
</dbReference>
<reference evidence="11 12" key="1">
    <citation type="journal article" date="2011" name="EMBO J.">
        <title>Structural diversity of bacterial flagellar motors.</title>
        <authorList>
            <person name="Chen S."/>
            <person name="Beeby M."/>
            <person name="Murphy G.E."/>
            <person name="Leadbetter J.R."/>
            <person name="Hendrixson D.R."/>
            <person name="Briegel A."/>
            <person name="Li Z."/>
            <person name="Shi J."/>
            <person name="Tocheva E.I."/>
            <person name="Muller A."/>
            <person name="Dobro M.J."/>
            <person name="Jensen G.J."/>
        </authorList>
    </citation>
    <scope>NUCLEOTIDE SEQUENCE [LARGE SCALE GENOMIC DNA]</scope>
    <source>
        <strain evidence="11 12">DSM 6540</strain>
    </source>
</reference>
<feature type="transmembrane region" description="Helical" evidence="7">
    <location>
        <begin position="67"/>
        <end position="85"/>
    </location>
</feature>
<keyword evidence="5 7" id="KW-1133">Transmembrane helix</keyword>
<accession>F7NG59</accession>
<evidence type="ECO:0000313" key="11">
    <source>
        <dbReference type="EMBL" id="EGO64977.1"/>
    </source>
</evidence>
<feature type="transmembrane region" description="Helical" evidence="7">
    <location>
        <begin position="138"/>
        <end position="157"/>
    </location>
</feature>
<feature type="domain" description="Mechanosensitive ion channel MscS" evidence="8">
    <location>
        <begin position="183"/>
        <end position="250"/>
    </location>
</feature>
<feature type="domain" description="Mechanosensitive ion channel MscS C-terminal" evidence="9">
    <location>
        <begin position="257"/>
        <end position="343"/>
    </location>
</feature>
<comment type="caution">
    <text evidence="11">The sequence shown here is derived from an EMBL/GenBank/DDBJ whole genome shotgun (WGS) entry which is preliminary data.</text>
</comment>
<dbReference type="Pfam" id="PF21088">
    <property type="entry name" value="MS_channel_1st"/>
    <property type="match status" value="1"/>
</dbReference>
<comment type="subcellular location">
    <subcellularLocation>
        <location evidence="1">Cell membrane</location>
        <topology evidence="1">Multi-pass membrane protein</topology>
    </subcellularLocation>
</comment>
<evidence type="ECO:0000256" key="5">
    <source>
        <dbReference type="ARBA" id="ARBA00022989"/>
    </source>
</evidence>
<dbReference type="SUPFAM" id="SSF50182">
    <property type="entry name" value="Sm-like ribonucleoproteins"/>
    <property type="match status" value="1"/>
</dbReference>
<dbReference type="eggNOG" id="COG0668">
    <property type="taxonomic scope" value="Bacteria"/>
</dbReference>
<dbReference type="Pfam" id="PF00924">
    <property type="entry name" value="MS_channel_2nd"/>
    <property type="match status" value="1"/>
</dbReference>
<evidence type="ECO:0000256" key="3">
    <source>
        <dbReference type="ARBA" id="ARBA00022475"/>
    </source>
</evidence>
<evidence type="ECO:0000259" key="9">
    <source>
        <dbReference type="Pfam" id="PF21082"/>
    </source>
</evidence>
<dbReference type="InterPro" id="IPR011066">
    <property type="entry name" value="MscS_channel_C_sf"/>
</dbReference>
<feature type="domain" description="Mechanosensitive ion channel transmembrane helices 2/3" evidence="10">
    <location>
        <begin position="141"/>
        <end position="182"/>
    </location>
</feature>
<dbReference type="SUPFAM" id="SSF82689">
    <property type="entry name" value="Mechanosensitive channel protein MscS (YggB), C-terminal domain"/>
    <property type="match status" value="1"/>
</dbReference>
<feature type="transmembrane region" description="Helical" evidence="7">
    <location>
        <begin position="97"/>
        <end position="118"/>
    </location>
</feature>
<dbReference type="GO" id="GO:0055085">
    <property type="term" value="P:transmembrane transport"/>
    <property type="evidence" value="ECO:0007669"/>
    <property type="project" value="InterPro"/>
</dbReference>
<dbReference type="OrthoDB" id="9809206at2"/>
<dbReference type="Gene3D" id="2.30.30.60">
    <property type="match status" value="1"/>
</dbReference>
<dbReference type="InterPro" id="IPR045042">
    <property type="entry name" value="YnaI-like"/>
</dbReference>
<gene>
    <name evidence="11" type="ORF">ALO_05228</name>
</gene>
<dbReference type="InterPro" id="IPR006686">
    <property type="entry name" value="MscS_channel_CS"/>
</dbReference>
<evidence type="ECO:0000256" key="2">
    <source>
        <dbReference type="ARBA" id="ARBA00008017"/>
    </source>
</evidence>
<keyword evidence="12" id="KW-1185">Reference proteome</keyword>
<dbReference type="AlphaFoldDB" id="F7NG59"/>
<evidence type="ECO:0000256" key="4">
    <source>
        <dbReference type="ARBA" id="ARBA00022692"/>
    </source>
</evidence>
<dbReference type="InterPro" id="IPR049278">
    <property type="entry name" value="MS_channel_C"/>
</dbReference>
<proteinExistence type="inferred from homology"/>
<dbReference type="STRING" id="1009370.ALO_05228"/>
<organism evidence="11 12">
    <name type="scientific">Acetonema longum DSM 6540</name>
    <dbReference type="NCBI Taxonomy" id="1009370"/>
    <lineage>
        <taxon>Bacteria</taxon>
        <taxon>Bacillati</taxon>
        <taxon>Bacillota</taxon>
        <taxon>Negativicutes</taxon>
        <taxon>Acetonemataceae</taxon>
        <taxon>Acetonema</taxon>
    </lineage>
</organism>
<keyword evidence="4 7" id="KW-0812">Transmembrane</keyword>